<evidence type="ECO:0000259" key="3">
    <source>
        <dbReference type="Pfam" id="PF00501"/>
    </source>
</evidence>
<dbReference type="Pfam" id="PF00501">
    <property type="entry name" value="AMP-binding"/>
    <property type="match status" value="1"/>
</dbReference>
<dbReference type="PANTHER" id="PTHR24096">
    <property type="entry name" value="LONG-CHAIN-FATTY-ACID--COA LIGASE"/>
    <property type="match status" value="1"/>
</dbReference>
<dbReference type="PANTHER" id="PTHR24096:SF149">
    <property type="entry name" value="AMP-BINDING DOMAIN-CONTAINING PROTEIN-RELATED"/>
    <property type="match status" value="1"/>
</dbReference>
<dbReference type="InterPro" id="IPR025110">
    <property type="entry name" value="AMP-bd_C"/>
</dbReference>
<feature type="domain" description="AMP-binding enzyme C-terminal" evidence="4">
    <location>
        <begin position="424"/>
        <end position="499"/>
    </location>
</feature>
<evidence type="ECO:0000313" key="6">
    <source>
        <dbReference type="Proteomes" id="UP000649604"/>
    </source>
</evidence>
<dbReference type="PROSITE" id="PS00455">
    <property type="entry name" value="AMP_BINDING"/>
    <property type="match status" value="1"/>
</dbReference>
<reference evidence="5" key="1">
    <citation type="submission" date="2019-11" db="EMBL/GenBank/DDBJ databases">
        <title>Microbial mats filling the niche in hypersaline microbial mats.</title>
        <authorList>
            <person name="Wong H.L."/>
            <person name="Macleod F.I."/>
            <person name="White R.A. III"/>
            <person name="Burns B.P."/>
        </authorList>
    </citation>
    <scope>NUCLEOTIDE SEQUENCE</scope>
    <source>
        <strain evidence="5">Rbin_158</strain>
    </source>
</reference>
<dbReference type="InterPro" id="IPR045851">
    <property type="entry name" value="AMP-bd_C_sf"/>
</dbReference>
<dbReference type="InterPro" id="IPR042099">
    <property type="entry name" value="ANL_N_sf"/>
</dbReference>
<evidence type="ECO:0000259" key="4">
    <source>
        <dbReference type="Pfam" id="PF13193"/>
    </source>
</evidence>
<gene>
    <name evidence="5" type="ORF">GF339_12700</name>
</gene>
<dbReference type="GO" id="GO:0016405">
    <property type="term" value="F:CoA-ligase activity"/>
    <property type="evidence" value="ECO:0007669"/>
    <property type="project" value="TreeGrafter"/>
</dbReference>
<comment type="caution">
    <text evidence="5">The sequence shown here is derived from an EMBL/GenBank/DDBJ whole genome shotgun (WGS) entry which is preliminary data.</text>
</comment>
<feature type="domain" description="AMP-dependent synthetase/ligase" evidence="3">
    <location>
        <begin position="10"/>
        <end position="374"/>
    </location>
</feature>
<comment type="similarity">
    <text evidence="1">Belongs to the ATP-dependent AMP-binding enzyme family.</text>
</comment>
<dbReference type="InterPro" id="IPR000873">
    <property type="entry name" value="AMP-dep_synth/lig_dom"/>
</dbReference>
<name>A0A9D5JW89_9BACT</name>
<dbReference type="Gene3D" id="3.30.300.30">
    <property type="match status" value="1"/>
</dbReference>
<dbReference type="Gene3D" id="3.40.50.12780">
    <property type="entry name" value="N-terminal domain of ligase-like"/>
    <property type="match status" value="1"/>
</dbReference>
<dbReference type="Pfam" id="PF13193">
    <property type="entry name" value="AMP-binding_C"/>
    <property type="match status" value="1"/>
</dbReference>
<dbReference type="AlphaFoldDB" id="A0A9D5JW89"/>
<dbReference type="EMBL" id="WJJP01000415">
    <property type="protein sequence ID" value="MBD3325442.1"/>
    <property type="molecule type" value="Genomic_DNA"/>
</dbReference>
<dbReference type="InterPro" id="IPR020845">
    <property type="entry name" value="AMP-binding_CS"/>
</dbReference>
<organism evidence="5 6">
    <name type="scientific">candidate division KSB3 bacterium</name>
    <dbReference type="NCBI Taxonomy" id="2044937"/>
    <lineage>
        <taxon>Bacteria</taxon>
        <taxon>candidate division KSB3</taxon>
    </lineage>
</organism>
<sequence>MNTLNIAGVLEHASRMTPEKIFVHDEERTWTYRQIEAESQRFANVLAGLGIQSGEKVALLLPNIALYPICHYGALKRGAVPVPLPALAPGPEIAYMLSDADAVALVTIAPFVDAALDGYNAVDGCRHLIAANVPETESPSASVQRLEGWMAAVDDAFTTVPTRPDDPAVILYTAGTTGRPKGAVLTHFNYYFFSYLLARDLWRITADDVILTLAPASHIFGQAMLTVACAAQAQLRLMPKFAPKTFLQTIERDKVTFFAGVPTLGHLLIHNPQREQTDLSSLRCVMFGGAPMPPGMAEQIRTQFHVDVITGYGLTEGVPLTFITAEMRQAPSTSVGLPVLGTSIRVVNEAGQDVSTGEPGEIVARGPQVFQGYYRRAEESARSLRDEWFHTGDIGYQDDNGYLFLVDRLNDMIKTRGYTVFPAEVERVLCSHPVIAEAAVIGIPDEVRGEIVKAFVTLKPEATVSEKDLTAYTKTQLAEYKCPRIIEFRENLPKSPAGKILRRVLRSEG</sequence>
<keyword evidence="2" id="KW-0436">Ligase</keyword>
<accession>A0A9D5JW89</accession>
<evidence type="ECO:0000313" key="5">
    <source>
        <dbReference type="EMBL" id="MBD3325442.1"/>
    </source>
</evidence>
<dbReference type="Proteomes" id="UP000649604">
    <property type="component" value="Unassembled WGS sequence"/>
</dbReference>
<evidence type="ECO:0000256" key="1">
    <source>
        <dbReference type="ARBA" id="ARBA00006432"/>
    </source>
</evidence>
<proteinExistence type="inferred from homology"/>
<protein>
    <submittedName>
        <fullName evidence="5">AMP-binding protein</fullName>
    </submittedName>
</protein>
<evidence type="ECO:0000256" key="2">
    <source>
        <dbReference type="ARBA" id="ARBA00022598"/>
    </source>
</evidence>
<dbReference type="SUPFAM" id="SSF56801">
    <property type="entry name" value="Acetyl-CoA synthetase-like"/>
    <property type="match status" value="1"/>
</dbReference>